<protein>
    <recommendedName>
        <fullName evidence="3">histidine kinase</fullName>
        <ecNumber evidence="3">2.7.13.3</ecNumber>
    </recommendedName>
</protein>
<reference evidence="10 11" key="1">
    <citation type="submission" date="2020-10" db="EMBL/GenBank/DDBJ databases">
        <title>Connecting structure to function with the recovery of over 1000 high-quality activated sludge metagenome-assembled genomes encoding full-length rRNA genes using long-read sequencing.</title>
        <authorList>
            <person name="Singleton C.M."/>
            <person name="Petriglieri F."/>
            <person name="Kristensen J.M."/>
            <person name="Kirkegaard R.H."/>
            <person name="Michaelsen T.Y."/>
            <person name="Andersen M.H."/>
            <person name="Karst S.M."/>
            <person name="Dueholm M.S."/>
            <person name="Nielsen P.H."/>
            <person name="Albertsen M."/>
        </authorList>
    </citation>
    <scope>NUCLEOTIDE SEQUENCE [LARGE SCALE GENOMIC DNA]</scope>
    <source>
        <strain evidence="10">EsbW_18-Q3-R4-48_BATAC.463</strain>
    </source>
</reference>
<keyword evidence="4" id="KW-0597">Phosphoprotein</keyword>
<dbReference type="EMBL" id="JADJMS010000006">
    <property type="protein sequence ID" value="MBK7414064.1"/>
    <property type="molecule type" value="Genomic_DNA"/>
</dbReference>
<evidence type="ECO:0000256" key="1">
    <source>
        <dbReference type="ARBA" id="ARBA00000085"/>
    </source>
</evidence>
<evidence type="ECO:0000256" key="4">
    <source>
        <dbReference type="ARBA" id="ARBA00022553"/>
    </source>
</evidence>
<feature type="domain" description="HAMP" evidence="9">
    <location>
        <begin position="234"/>
        <end position="287"/>
    </location>
</feature>
<dbReference type="InterPro" id="IPR050398">
    <property type="entry name" value="HssS/ArlS-like"/>
</dbReference>
<dbReference type="PANTHER" id="PTHR45528:SF9">
    <property type="entry name" value="SENSOR HISTIDINE KINASE YBDK"/>
    <property type="match status" value="1"/>
</dbReference>
<dbReference type="InterPro" id="IPR021796">
    <property type="entry name" value="Tll0287-like_dom"/>
</dbReference>
<evidence type="ECO:0000313" key="11">
    <source>
        <dbReference type="Proteomes" id="UP000739411"/>
    </source>
</evidence>
<dbReference type="GO" id="GO:0016020">
    <property type="term" value="C:membrane"/>
    <property type="evidence" value="ECO:0007669"/>
    <property type="project" value="UniProtKB-SubCell"/>
</dbReference>
<dbReference type="SUPFAM" id="SSF158472">
    <property type="entry name" value="HAMP domain-like"/>
    <property type="match status" value="1"/>
</dbReference>
<dbReference type="GO" id="GO:0007165">
    <property type="term" value="P:signal transduction"/>
    <property type="evidence" value="ECO:0007669"/>
    <property type="project" value="InterPro"/>
</dbReference>
<dbReference type="Pfam" id="PF00672">
    <property type="entry name" value="HAMP"/>
    <property type="match status" value="1"/>
</dbReference>
<comment type="caution">
    <text evidence="10">The sequence shown here is derived from an EMBL/GenBank/DDBJ whole genome shotgun (WGS) entry which is preliminary data.</text>
</comment>
<evidence type="ECO:0000256" key="5">
    <source>
        <dbReference type="ARBA" id="ARBA00022679"/>
    </source>
</evidence>
<proteinExistence type="predicted"/>
<keyword evidence="8" id="KW-1133">Transmembrane helix</keyword>
<sequence length="291" mass="32592">MGLRLKFNLCLLGILLMGMLVSGVFGYRMLQSNARDEVMQHATLLMETALATRTYTTNQIKPHLDPRLDVEFLPQTVPAFAATETLNEVRKKFPEYSYKEAALNPTNPRDRASEWETDIINAYRQAPDKAEMIVGERMQGDARMLYIAKPIQIKNPACLACHTTPAMAPASMIKLYGESNGFGWQLNEIIGAQIVTVPMLLPVAKADKAFYTFMASLLGVFAVIFLSLHVMLTRFVLNPLERMADVASEISKGKLDVPELDETGKDEVSRLAVVFNRMARSLKKAMQMLEQ</sequence>
<dbReference type="SMART" id="SM00304">
    <property type="entry name" value="HAMP"/>
    <property type="match status" value="1"/>
</dbReference>
<evidence type="ECO:0000256" key="6">
    <source>
        <dbReference type="ARBA" id="ARBA00022777"/>
    </source>
</evidence>
<dbReference type="AlphaFoldDB" id="A0A935MS27"/>
<keyword evidence="6" id="KW-0418">Kinase</keyword>
<keyword evidence="5" id="KW-0808">Transferase</keyword>
<dbReference type="Proteomes" id="UP000739411">
    <property type="component" value="Unassembled WGS sequence"/>
</dbReference>
<comment type="catalytic activity">
    <reaction evidence="1">
        <text>ATP + protein L-histidine = ADP + protein N-phospho-L-histidine.</text>
        <dbReference type="EC" id="2.7.13.3"/>
    </reaction>
</comment>
<evidence type="ECO:0000256" key="3">
    <source>
        <dbReference type="ARBA" id="ARBA00012438"/>
    </source>
</evidence>
<dbReference type="PANTHER" id="PTHR45528">
    <property type="entry name" value="SENSOR HISTIDINE KINASE CPXA"/>
    <property type="match status" value="1"/>
</dbReference>
<keyword evidence="7 8" id="KW-0472">Membrane</keyword>
<comment type="subcellular location">
    <subcellularLocation>
        <location evidence="2">Membrane</location>
        <topology evidence="2">Multi-pass membrane protein</topology>
    </subcellularLocation>
</comment>
<evidence type="ECO:0000259" key="9">
    <source>
        <dbReference type="PROSITE" id="PS50885"/>
    </source>
</evidence>
<evidence type="ECO:0000256" key="7">
    <source>
        <dbReference type="ARBA" id="ARBA00023136"/>
    </source>
</evidence>
<dbReference type="Pfam" id="PF11845">
    <property type="entry name" value="Tll0287-like"/>
    <property type="match status" value="1"/>
</dbReference>
<gene>
    <name evidence="10" type="ORF">IPJ38_02040</name>
</gene>
<evidence type="ECO:0000313" key="10">
    <source>
        <dbReference type="EMBL" id="MBK7414064.1"/>
    </source>
</evidence>
<evidence type="ECO:0000256" key="2">
    <source>
        <dbReference type="ARBA" id="ARBA00004141"/>
    </source>
</evidence>
<dbReference type="Gene3D" id="6.10.340.10">
    <property type="match status" value="1"/>
</dbReference>
<feature type="transmembrane region" description="Helical" evidence="8">
    <location>
        <begin position="209"/>
        <end position="232"/>
    </location>
</feature>
<name>A0A935MS27_9RHOO</name>
<evidence type="ECO:0000256" key="8">
    <source>
        <dbReference type="SAM" id="Phobius"/>
    </source>
</evidence>
<dbReference type="EC" id="2.7.13.3" evidence="3"/>
<dbReference type="PROSITE" id="PS50885">
    <property type="entry name" value="HAMP"/>
    <property type="match status" value="1"/>
</dbReference>
<dbReference type="CDD" id="cd06225">
    <property type="entry name" value="HAMP"/>
    <property type="match status" value="1"/>
</dbReference>
<keyword evidence="8" id="KW-0812">Transmembrane</keyword>
<accession>A0A935MS27</accession>
<dbReference type="GO" id="GO:0004673">
    <property type="term" value="F:protein histidine kinase activity"/>
    <property type="evidence" value="ECO:0007669"/>
    <property type="project" value="UniProtKB-EC"/>
</dbReference>
<organism evidence="10 11">
    <name type="scientific">Candidatus Dechloromonas phosphorivorans</name>
    <dbReference type="NCBI Taxonomy" id="2899244"/>
    <lineage>
        <taxon>Bacteria</taxon>
        <taxon>Pseudomonadati</taxon>
        <taxon>Pseudomonadota</taxon>
        <taxon>Betaproteobacteria</taxon>
        <taxon>Rhodocyclales</taxon>
        <taxon>Azonexaceae</taxon>
        <taxon>Dechloromonas</taxon>
    </lineage>
</organism>
<dbReference type="InterPro" id="IPR003660">
    <property type="entry name" value="HAMP_dom"/>
</dbReference>